<dbReference type="GO" id="GO:0005737">
    <property type="term" value="C:cytoplasm"/>
    <property type="evidence" value="ECO:0007669"/>
    <property type="project" value="UniProtKB-SubCell"/>
</dbReference>
<dbReference type="PROSITE" id="PS01124">
    <property type="entry name" value="HTH_ARAC_FAMILY_2"/>
    <property type="match status" value="1"/>
</dbReference>
<evidence type="ECO:0000256" key="4">
    <source>
        <dbReference type="ARBA" id="ARBA00022553"/>
    </source>
</evidence>
<gene>
    <name evidence="13" type="ORF">H9809_08765</name>
</gene>
<keyword evidence="6" id="KW-0805">Transcription regulation</keyword>
<keyword evidence="8" id="KW-0804">Transcription</keyword>
<evidence type="ECO:0000256" key="6">
    <source>
        <dbReference type="ARBA" id="ARBA00023015"/>
    </source>
</evidence>
<evidence type="ECO:0000256" key="8">
    <source>
        <dbReference type="ARBA" id="ARBA00023163"/>
    </source>
</evidence>
<dbReference type="InterPro" id="IPR018060">
    <property type="entry name" value="HTH_AraC"/>
</dbReference>
<dbReference type="SUPFAM" id="SSF52172">
    <property type="entry name" value="CheY-like"/>
    <property type="match status" value="1"/>
</dbReference>
<name>A0A9D2FSD7_9FIRM</name>
<dbReference type="InterPro" id="IPR001789">
    <property type="entry name" value="Sig_transdc_resp-reg_receiver"/>
</dbReference>
<organism evidence="13 14">
    <name type="scientific">Candidatus Blautia pullicola</name>
    <dbReference type="NCBI Taxonomy" id="2838498"/>
    <lineage>
        <taxon>Bacteria</taxon>
        <taxon>Bacillati</taxon>
        <taxon>Bacillota</taxon>
        <taxon>Clostridia</taxon>
        <taxon>Lachnospirales</taxon>
        <taxon>Lachnospiraceae</taxon>
        <taxon>Blautia</taxon>
    </lineage>
</organism>
<dbReference type="GO" id="GO:0000160">
    <property type="term" value="P:phosphorelay signal transduction system"/>
    <property type="evidence" value="ECO:0007669"/>
    <property type="project" value="UniProtKB-KW"/>
</dbReference>
<dbReference type="InterPro" id="IPR009057">
    <property type="entry name" value="Homeodomain-like_sf"/>
</dbReference>
<dbReference type="SMART" id="SM00448">
    <property type="entry name" value="REC"/>
    <property type="match status" value="1"/>
</dbReference>
<evidence type="ECO:0000256" key="1">
    <source>
        <dbReference type="ARBA" id="ARBA00004496"/>
    </source>
</evidence>
<dbReference type="Gene3D" id="3.40.50.2300">
    <property type="match status" value="1"/>
</dbReference>
<reference evidence="13" key="2">
    <citation type="submission" date="2021-04" db="EMBL/GenBank/DDBJ databases">
        <authorList>
            <person name="Gilroy R."/>
        </authorList>
    </citation>
    <scope>NUCLEOTIDE SEQUENCE</scope>
    <source>
        <strain evidence="13">1068</strain>
    </source>
</reference>
<comment type="subcellular location">
    <subcellularLocation>
        <location evidence="1">Cytoplasm</location>
    </subcellularLocation>
</comment>
<sequence length="506" mass="59326">MRILIVEDEVKIREGMGKIIRSLTGHMIVGEASDGEEALEMVLRFNPDLIITDIRMPKMDGLEMARRLREQNIPVHVVILTGYSEFEYAKKAIHYGVDDYLLKPLGVEDVQQMLVQIEEKINKETELKQGLGENRLRDLLVGNVENTPSSRREVWKVCGFTESMSCQLMVGYIGGARADYRRLVEEKTEELKHRYEDLKIYLLYQENCQVFTCVCAGSQEKRLEEFQVSFYHRMLLGFQSQEQRPVWAREVISLDEMAETYALLKDLLSYNLVTDVQGWMTRDLLQSLQIEIFEEPMEINSRLKNALCQEEPEKIRREIQALLEYMRKKVYKPWEVRRSLIKSYGLILDTLWDFDRPMYEHMKNANVLQQLENAVLWQEMEAAYADIAEILAGHKVKREDISNFVIKKAINYIREHYQEGITQEEVSRKLEITPEYLSTLFNREMGINFSAFLKQFRISHAKRLLKGTDMKIYQVAEAVGYSDAKYFARVFKEVQGISPVDYRKLN</sequence>
<accession>A0A9D2FSD7</accession>
<evidence type="ECO:0000256" key="2">
    <source>
        <dbReference type="ARBA" id="ARBA00018672"/>
    </source>
</evidence>
<comment type="function">
    <text evidence="9">May play the central regulatory role in sporulation. It may be an element of the effector pathway responsible for the activation of sporulation genes in response to nutritional stress. Spo0A may act in concert with spo0H (a sigma factor) to control the expression of some genes that are critical to the sporulation process.</text>
</comment>
<dbReference type="GO" id="GO:0003700">
    <property type="term" value="F:DNA-binding transcription factor activity"/>
    <property type="evidence" value="ECO:0007669"/>
    <property type="project" value="InterPro"/>
</dbReference>
<proteinExistence type="predicted"/>
<dbReference type="Pfam" id="PF12833">
    <property type="entry name" value="HTH_18"/>
    <property type="match status" value="1"/>
</dbReference>
<dbReference type="EMBL" id="DXBG01000201">
    <property type="protein sequence ID" value="HIZ65970.1"/>
    <property type="molecule type" value="Genomic_DNA"/>
</dbReference>
<dbReference type="PANTHER" id="PTHR42713">
    <property type="entry name" value="HISTIDINE KINASE-RELATED"/>
    <property type="match status" value="1"/>
</dbReference>
<dbReference type="PROSITE" id="PS50110">
    <property type="entry name" value="RESPONSE_REGULATORY"/>
    <property type="match status" value="1"/>
</dbReference>
<evidence type="ECO:0000256" key="10">
    <source>
        <dbReference type="PROSITE-ProRule" id="PRU00169"/>
    </source>
</evidence>
<dbReference type="AlphaFoldDB" id="A0A9D2FSD7"/>
<comment type="caution">
    <text evidence="13">The sequence shown here is derived from an EMBL/GenBank/DDBJ whole genome shotgun (WGS) entry which is preliminary data.</text>
</comment>
<reference evidence="13" key="1">
    <citation type="journal article" date="2021" name="PeerJ">
        <title>Extensive microbial diversity within the chicken gut microbiome revealed by metagenomics and culture.</title>
        <authorList>
            <person name="Gilroy R."/>
            <person name="Ravi A."/>
            <person name="Getino M."/>
            <person name="Pursley I."/>
            <person name="Horton D.L."/>
            <person name="Alikhan N.F."/>
            <person name="Baker D."/>
            <person name="Gharbi K."/>
            <person name="Hall N."/>
            <person name="Watson M."/>
            <person name="Adriaenssens E.M."/>
            <person name="Foster-Nyarko E."/>
            <person name="Jarju S."/>
            <person name="Secka A."/>
            <person name="Antonio M."/>
            <person name="Oren A."/>
            <person name="Chaudhuri R.R."/>
            <person name="La Ragione R."/>
            <person name="Hildebrand F."/>
            <person name="Pallen M.J."/>
        </authorList>
    </citation>
    <scope>NUCLEOTIDE SEQUENCE</scope>
    <source>
        <strain evidence="13">1068</strain>
    </source>
</reference>
<dbReference type="Pfam" id="PF00072">
    <property type="entry name" value="Response_reg"/>
    <property type="match status" value="1"/>
</dbReference>
<evidence type="ECO:0000256" key="5">
    <source>
        <dbReference type="ARBA" id="ARBA00023012"/>
    </source>
</evidence>
<keyword evidence="7" id="KW-0238">DNA-binding</keyword>
<dbReference type="SUPFAM" id="SSF46689">
    <property type="entry name" value="Homeodomain-like"/>
    <property type="match status" value="2"/>
</dbReference>
<dbReference type="InterPro" id="IPR011006">
    <property type="entry name" value="CheY-like_superfamily"/>
</dbReference>
<feature type="domain" description="HTH araC/xylS-type" evidence="11">
    <location>
        <begin position="407"/>
        <end position="505"/>
    </location>
</feature>
<dbReference type="PANTHER" id="PTHR42713:SF3">
    <property type="entry name" value="TRANSCRIPTIONAL REGULATORY PROTEIN HPTR"/>
    <property type="match status" value="1"/>
</dbReference>
<keyword evidence="3" id="KW-0963">Cytoplasm</keyword>
<dbReference type="InterPro" id="IPR020449">
    <property type="entry name" value="Tscrpt_reg_AraC-type_HTH"/>
</dbReference>
<feature type="modified residue" description="4-aspartylphosphate" evidence="10">
    <location>
        <position position="53"/>
    </location>
</feature>
<evidence type="ECO:0000313" key="13">
    <source>
        <dbReference type="EMBL" id="HIZ65970.1"/>
    </source>
</evidence>
<dbReference type="SMART" id="SM00342">
    <property type="entry name" value="HTH_ARAC"/>
    <property type="match status" value="1"/>
</dbReference>
<evidence type="ECO:0000256" key="9">
    <source>
        <dbReference type="ARBA" id="ARBA00024867"/>
    </source>
</evidence>
<keyword evidence="4 10" id="KW-0597">Phosphoprotein</keyword>
<dbReference type="InterPro" id="IPR051552">
    <property type="entry name" value="HptR"/>
</dbReference>
<dbReference type="Gene3D" id="1.10.10.60">
    <property type="entry name" value="Homeodomain-like"/>
    <property type="match status" value="2"/>
</dbReference>
<dbReference type="PROSITE" id="PS00041">
    <property type="entry name" value="HTH_ARAC_FAMILY_1"/>
    <property type="match status" value="1"/>
</dbReference>
<dbReference type="GO" id="GO:0043565">
    <property type="term" value="F:sequence-specific DNA binding"/>
    <property type="evidence" value="ECO:0007669"/>
    <property type="project" value="InterPro"/>
</dbReference>
<evidence type="ECO:0000256" key="3">
    <source>
        <dbReference type="ARBA" id="ARBA00022490"/>
    </source>
</evidence>
<dbReference type="CDD" id="cd17536">
    <property type="entry name" value="REC_YesN-like"/>
    <property type="match status" value="1"/>
</dbReference>
<dbReference type="PRINTS" id="PR00032">
    <property type="entry name" value="HTHARAC"/>
</dbReference>
<dbReference type="InterPro" id="IPR018062">
    <property type="entry name" value="HTH_AraC-typ_CS"/>
</dbReference>
<feature type="domain" description="Response regulatory" evidence="12">
    <location>
        <begin position="2"/>
        <end position="118"/>
    </location>
</feature>
<keyword evidence="5" id="KW-0902">Two-component regulatory system</keyword>
<dbReference type="Proteomes" id="UP000824056">
    <property type="component" value="Unassembled WGS sequence"/>
</dbReference>
<evidence type="ECO:0000313" key="14">
    <source>
        <dbReference type="Proteomes" id="UP000824056"/>
    </source>
</evidence>
<protein>
    <recommendedName>
        <fullName evidence="2">Stage 0 sporulation protein A homolog</fullName>
    </recommendedName>
</protein>
<evidence type="ECO:0000259" key="11">
    <source>
        <dbReference type="PROSITE" id="PS01124"/>
    </source>
</evidence>
<evidence type="ECO:0000256" key="7">
    <source>
        <dbReference type="ARBA" id="ARBA00023125"/>
    </source>
</evidence>
<evidence type="ECO:0000259" key="12">
    <source>
        <dbReference type="PROSITE" id="PS50110"/>
    </source>
</evidence>